<comment type="caution">
    <text evidence="1">The sequence shown here is derived from an EMBL/GenBank/DDBJ whole genome shotgun (WGS) entry which is preliminary data.</text>
</comment>
<organism evidence="1 2">
    <name type="scientific">Brevibacillus halotolerans</name>
    <dbReference type="NCBI Taxonomy" id="1507437"/>
    <lineage>
        <taxon>Bacteria</taxon>
        <taxon>Bacillati</taxon>
        <taxon>Bacillota</taxon>
        <taxon>Bacilli</taxon>
        <taxon>Bacillales</taxon>
        <taxon>Paenibacillaceae</taxon>
        <taxon>Brevibacillus</taxon>
    </lineage>
</organism>
<accession>A0ABT4HTM7</accession>
<evidence type="ECO:0000313" key="1">
    <source>
        <dbReference type="EMBL" id="MCZ0830146.1"/>
    </source>
</evidence>
<evidence type="ECO:0000313" key="2">
    <source>
        <dbReference type="Proteomes" id="UP001067708"/>
    </source>
</evidence>
<reference evidence="1" key="1">
    <citation type="submission" date="2022-09" db="EMBL/GenBank/DDBJ databases">
        <title>Genome analysis and characterization of larvicidal activity of Brevibacillus strains.</title>
        <authorList>
            <person name="Patrusheva E.V."/>
            <person name="Izotova A.O."/>
            <person name="Toshchakov S.V."/>
            <person name="Sineoky S.P."/>
        </authorList>
    </citation>
    <scope>NUCLEOTIDE SEQUENCE</scope>
    <source>
        <strain evidence="1">VKPM_B-13244</strain>
    </source>
</reference>
<dbReference type="Proteomes" id="UP001067708">
    <property type="component" value="Unassembled WGS sequence"/>
</dbReference>
<dbReference type="RefSeq" id="WP_258416748.1">
    <property type="nucleotide sequence ID" value="NZ_JAPTNG010000003.1"/>
</dbReference>
<protein>
    <submittedName>
        <fullName evidence="1">Uncharacterized protein</fullName>
    </submittedName>
</protein>
<proteinExistence type="predicted"/>
<dbReference type="EMBL" id="JAPTNG010000003">
    <property type="protein sequence ID" value="MCZ0830146.1"/>
    <property type="molecule type" value="Genomic_DNA"/>
</dbReference>
<gene>
    <name evidence="1" type="ORF">O0535_04940</name>
</gene>
<keyword evidence="2" id="KW-1185">Reference proteome</keyword>
<sequence length="138" mass="15509">MNAFETGQKIVKATDNVIDTTKTAMNSIGEVVGKVYTSARNVIANGIDKIANWVKLVKQQMKKAIMTTIKGIKNGINAVKRKAQQLMKKMRKNQDTKKLREAGYKYTKEEADELVKKYLAKVHKRIQSGGIRKPTGEK</sequence>
<name>A0ABT4HTM7_9BACL</name>